<reference evidence="2" key="1">
    <citation type="journal article" date="2014" name="Science">
        <title>The coffee genome provides insight into the convergent evolution of caffeine biosynthesis.</title>
        <authorList>
            <person name="Denoeud F."/>
            <person name="Carretero-Paulet L."/>
            <person name="Dereeper A."/>
            <person name="Droc G."/>
            <person name="Guyot R."/>
            <person name="Pietrella M."/>
            <person name="Zheng C."/>
            <person name="Alberti A."/>
            <person name="Anthony F."/>
            <person name="Aprea G."/>
            <person name="Aury J.M."/>
            <person name="Bento P."/>
            <person name="Bernard M."/>
            <person name="Bocs S."/>
            <person name="Campa C."/>
            <person name="Cenci A."/>
            <person name="Combes M.C."/>
            <person name="Crouzillat D."/>
            <person name="Da Silva C."/>
            <person name="Daddiego L."/>
            <person name="De Bellis F."/>
            <person name="Dussert S."/>
            <person name="Garsmeur O."/>
            <person name="Gayraud T."/>
            <person name="Guignon V."/>
            <person name="Jahn K."/>
            <person name="Jamilloux V."/>
            <person name="Joet T."/>
            <person name="Labadie K."/>
            <person name="Lan T."/>
            <person name="Leclercq J."/>
            <person name="Lepelley M."/>
            <person name="Leroy T."/>
            <person name="Li L.T."/>
            <person name="Librado P."/>
            <person name="Lopez L."/>
            <person name="Munoz A."/>
            <person name="Noel B."/>
            <person name="Pallavicini A."/>
            <person name="Perrotta G."/>
            <person name="Poncet V."/>
            <person name="Pot D."/>
            <person name="Priyono X."/>
            <person name="Rigoreau M."/>
            <person name="Rouard M."/>
            <person name="Rozas J."/>
            <person name="Tranchant-Dubreuil C."/>
            <person name="VanBuren R."/>
            <person name="Zhang Q."/>
            <person name="Andrade A.C."/>
            <person name="Argout X."/>
            <person name="Bertrand B."/>
            <person name="de Kochko A."/>
            <person name="Graziosi G."/>
            <person name="Henry R.J."/>
            <person name="Jayarama X."/>
            <person name="Ming R."/>
            <person name="Nagai C."/>
            <person name="Rounsley S."/>
            <person name="Sankoff D."/>
            <person name="Giuliano G."/>
            <person name="Albert V.A."/>
            <person name="Wincker P."/>
            <person name="Lashermes P."/>
        </authorList>
    </citation>
    <scope>NUCLEOTIDE SEQUENCE [LARGE SCALE GENOMIC DNA]</scope>
    <source>
        <strain evidence="2">cv. DH200-94</strain>
    </source>
</reference>
<dbReference type="InParanoid" id="A0A068UZ91"/>
<evidence type="ECO:0000313" key="2">
    <source>
        <dbReference type="Proteomes" id="UP000295252"/>
    </source>
</evidence>
<proteinExistence type="predicted"/>
<gene>
    <name evidence="1" type="ORF">GSCOC_T00038563001</name>
</gene>
<dbReference type="AlphaFoldDB" id="A0A068UZ91"/>
<sequence length="39" mass="4512">MEVEVQLLVASVCLIELKILYPSQLHLMLCTLKKQKNLQ</sequence>
<protein>
    <submittedName>
        <fullName evidence="1">Uncharacterized protein</fullName>
    </submittedName>
</protein>
<dbReference type="EMBL" id="HG739160">
    <property type="protein sequence ID" value="CDP13569.1"/>
    <property type="molecule type" value="Genomic_DNA"/>
</dbReference>
<organism evidence="1 2">
    <name type="scientific">Coffea canephora</name>
    <name type="common">Robusta coffee</name>
    <dbReference type="NCBI Taxonomy" id="49390"/>
    <lineage>
        <taxon>Eukaryota</taxon>
        <taxon>Viridiplantae</taxon>
        <taxon>Streptophyta</taxon>
        <taxon>Embryophyta</taxon>
        <taxon>Tracheophyta</taxon>
        <taxon>Spermatophyta</taxon>
        <taxon>Magnoliopsida</taxon>
        <taxon>eudicotyledons</taxon>
        <taxon>Gunneridae</taxon>
        <taxon>Pentapetalae</taxon>
        <taxon>asterids</taxon>
        <taxon>lamiids</taxon>
        <taxon>Gentianales</taxon>
        <taxon>Rubiaceae</taxon>
        <taxon>Ixoroideae</taxon>
        <taxon>Gardenieae complex</taxon>
        <taxon>Bertiereae - Coffeeae clade</taxon>
        <taxon>Coffeeae</taxon>
        <taxon>Coffea</taxon>
    </lineage>
</organism>
<dbReference type="Proteomes" id="UP000295252">
    <property type="component" value="Chromosome VII"/>
</dbReference>
<accession>A0A068UZ91</accession>
<dbReference type="Gramene" id="CDP13569">
    <property type="protein sequence ID" value="CDP13569"/>
    <property type="gene ID" value="GSCOC_T00038563001"/>
</dbReference>
<evidence type="ECO:0000313" key="1">
    <source>
        <dbReference type="EMBL" id="CDP13569.1"/>
    </source>
</evidence>
<keyword evidence="2" id="KW-1185">Reference proteome</keyword>
<name>A0A068UZ91_COFCA</name>